<accession>A0A9N9PST3</accession>
<reference evidence="14" key="1">
    <citation type="submission" date="2021-07" db="EMBL/GenBank/DDBJ databases">
        <authorList>
            <person name="Durling M."/>
        </authorList>
    </citation>
    <scope>NUCLEOTIDE SEQUENCE</scope>
</reference>
<evidence type="ECO:0000256" key="10">
    <source>
        <dbReference type="SAM" id="Coils"/>
    </source>
</evidence>
<comment type="similarity">
    <text evidence="9">Belongs to the SEC20 family.</text>
</comment>
<keyword evidence="7 10" id="KW-0175">Coiled coil</keyword>
<comment type="caution">
    <text evidence="14">The sequence shown here is derived from an EMBL/GenBank/DDBJ whole genome shotgun (WGS) entry which is preliminary data.</text>
</comment>
<dbReference type="OrthoDB" id="46868at2759"/>
<evidence type="ECO:0000256" key="1">
    <source>
        <dbReference type="ARBA" id="ARBA00004163"/>
    </source>
</evidence>
<evidence type="ECO:0000256" key="7">
    <source>
        <dbReference type="ARBA" id="ARBA00023054"/>
    </source>
</evidence>
<dbReference type="GO" id="GO:0006890">
    <property type="term" value="P:retrograde vesicle-mediated transport, Golgi to endoplasmic reticulum"/>
    <property type="evidence" value="ECO:0007669"/>
    <property type="project" value="InterPro"/>
</dbReference>
<dbReference type="InterPro" id="IPR005606">
    <property type="entry name" value="Sec20"/>
</dbReference>
<protein>
    <recommendedName>
        <fullName evidence="13">Sec20 C-terminal domain-containing protein</fullName>
    </recommendedName>
</protein>
<organism evidence="14 15">
    <name type="scientific">Hymenoscyphus fraxineus</name>
    <dbReference type="NCBI Taxonomy" id="746836"/>
    <lineage>
        <taxon>Eukaryota</taxon>
        <taxon>Fungi</taxon>
        <taxon>Dikarya</taxon>
        <taxon>Ascomycota</taxon>
        <taxon>Pezizomycotina</taxon>
        <taxon>Leotiomycetes</taxon>
        <taxon>Helotiales</taxon>
        <taxon>Helotiaceae</taxon>
        <taxon>Hymenoscyphus</taxon>
    </lineage>
</organism>
<evidence type="ECO:0000256" key="12">
    <source>
        <dbReference type="SAM" id="Phobius"/>
    </source>
</evidence>
<feature type="compositionally biased region" description="Basic and acidic residues" evidence="11">
    <location>
        <begin position="397"/>
        <end position="408"/>
    </location>
</feature>
<feature type="transmembrane region" description="Helical" evidence="12">
    <location>
        <begin position="275"/>
        <end position="297"/>
    </location>
</feature>
<dbReference type="InterPro" id="IPR056173">
    <property type="entry name" value="Sec20_C"/>
</dbReference>
<proteinExistence type="inferred from homology"/>
<feature type="domain" description="Sec20 C-terminal" evidence="13">
    <location>
        <begin position="169"/>
        <end position="258"/>
    </location>
</feature>
<keyword evidence="3 12" id="KW-0812">Transmembrane</keyword>
<feature type="compositionally biased region" description="Polar residues" evidence="11">
    <location>
        <begin position="142"/>
        <end position="151"/>
    </location>
</feature>
<dbReference type="Pfam" id="PF03908">
    <property type="entry name" value="Sec20"/>
    <property type="match status" value="1"/>
</dbReference>
<dbReference type="GO" id="GO:0005789">
    <property type="term" value="C:endoplasmic reticulum membrane"/>
    <property type="evidence" value="ECO:0007669"/>
    <property type="project" value="UniProtKB-SubCell"/>
</dbReference>
<keyword evidence="6 12" id="KW-1133">Transmembrane helix</keyword>
<comment type="subcellular location">
    <subcellularLocation>
        <location evidence="1">Endoplasmic reticulum membrane</location>
        <topology evidence="1">Single-pass type IV membrane protein</topology>
    </subcellularLocation>
</comment>
<keyword evidence="8 12" id="KW-0472">Membrane</keyword>
<evidence type="ECO:0000259" key="13">
    <source>
        <dbReference type="Pfam" id="PF03908"/>
    </source>
</evidence>
<feature type="coiled-coil region" evidence="10">
    <location>
        <begin position="3"/>
        <end position="33"/>
    </location>
</feature>
<keyword evidence="4" id="KW-0256">Endoplasmic reticulum</keyword>
<evidence type="ECO:0000256" key="2">
    <source>
        <dbReference type="ARBA" id="ARBA00022448"/>
    </source>
</evidence>
<keyword evidence="5" id="KW-0931">ER-Golgi transport</keyword>
<evidence type="ECO:0000256" key="5">
    <source>
        <dbReference type="ARBA" id="ARBA00022892"/>
    </source>
</evidence>
<feature type="transmembrane region" description="Helical" evidence="12">
    <location>
        <begin position="237"/>
        <end position="255"/>
    </location>
</feature>
<dbReference type="PANTHER" id="PTHR12825:SF0">
    <property type="entry name" value="VESICLE TRANSPORT PROTEIN SEC20"/>
    <property type="match status" value="1"/>
</dbReference>
<feature type="region of interest" description="Disordered" evidence="11">
    <location>
        <begin position="335"/>
        <end position="455"/>
    </location>
</feature>
<evidence type="ECO:0000256" key="9">
    <source>
        <dbReference type="ARBA" id="ARBA00037934"/>
    </source>
</evidence>
<evidence type="ECO:0000256" key="6">
    <source>
        <dbReference type="ARBA" id="ARBA00022989"/>
    </source>
</evidence>
<evidence type="ECO:0000256" key="3">
    <source>
        <dbReference type="ARBA" id="ARBA00022692"/>
    </source>
</evidence>
<keyword evidence="2" id="KW-0813">Transport</keyword>
<dbReference type="Proteomes" id="UP000696280">
    <property type="component" value="Unassembled WGS sequence"/>
</dbReference>
<dbReference type="EMBL" id="CAJVRL010000057">
    <property type="protein sequence ID" value="CAG8954485.1"/>
    <property type="molecule type" value="Genomic_DNA"/>
</dbReference>
<keyword evidence="15" id="KW-1185">Reference proteome</keyword>
<gene>
    <name evidence="14" type="ORF">HYFRA_00004397</name>
</gene>
<evidence type="ECO:0000256" key="4">
    <source>
        <dbReference type="ARBA" id="ARBA00022824"/>
    </source>
</evidence>
<feature type="compositionally biased region" description="Basic and acidic residues" evidence="11">
    <location>
        <begin position="429"/>
        <end position="455"/>
    </location>
</feature>
<feature type="compositionally biased region" description="Pro residues" evidence="11">
    <location>
        <begin position="412"/>
        <end position="422"/>
    </location>
</feature>
<sequence>MSFESVSERLTALQDTNAQLKELIERLATLKFQPGSVPLDNDDDNVMAELTADIHQTLKEQEEDFEVLQEDVLDLNPGRAGSELELQKEGLDSAVKRAIKELKTCQSAFRRALLTARRTLQQAQREERRLLLLSYTTEASASDSAPIQSQRRANKTPDPLSQDKEVAASSDVTAALRRTHDMMASELSRSQFAHDTLKESTAALAQLGESYSTLDTLLSSSKNLLGTLLRSQKSDTWYLETAFYVLVATIGWLLWRRLLYGPTWWLVWFPMKIFFRSLTGVLTGVGLIGGSASVSSLTTALSSTMATTVTTTPTTTWGKLSAPLGATGPPVVYVGVGGGGRGAPMHRPSSPPDQNRVYSEQVEKVIDDSKKETGAKEGQEEEVPKSEEGDAGPSTEEEPRNPKKRMWEEEVPPPQEPEPETAPEPSAEEEPKNPKKRMWEDKEAEKEATRNRDEL</sequence>
<name>A0A9N9PST3_9HELO</name>
<evidence type="ECO:0000256" key="8">
    <source>
        <dbReference type="ARBA" id="ARBA00023136"/>
    </source>
</evidence>
<dbReference type="AlphaFoldDB" id="A0A9N9PST3"/>
<evidence type="ECO:0000313" key="14">
    <source>
        <dbReference type="EMBL" id="CAG8954485.1"/>
    </source>
</evidence>
<dbReference type="PANTHER" id="PTHR12825">
    <property type="entry name" value="BNIP1-RELATED"/>
    <property type="match status" value="1"/>
</dbReference>
<dbReference type="GO" id="GO:0005484">
    <property type="term" value="F:SNAP receptor activity"/>
    <property type="evidence" value="ECO:0007669"/>
    <property type="project" value="InterPro"/>
</dbReference>
<evidence type="ECO:0000256" key="11">
    <source>
        <dbReference type="SAM" id="MobiDB-lite"/>
    </source>
</evidence>
<dbReference type="GO" id="GO:0031201">
    <property type="term" value="C:SNARE complex"/>
    <property type="evidence" value="ECO:0007669"/>
    <property type="project" value="TreeGrafter"/>
</dbReference>
<evidence type="ECO:0000313" key="15">
    <source>
        <dbReference type="Proteomes" id="UP000696280"/>
    </source>
</evidence>
<feature type="compositionally biased region" description="Basic and acidic residues" evidence="11">
    <location>
        <begin position="361"/>
        <end position="388"/>
    </location>
</feature>
<feature type="region of interest" description="Disordered" evidence="11">
    <location>
        <begin position="142"/>
        <end position="169"/>
    </location>
</feature>